<name>A0A8H4RNV0_9HELO</name>
<reference evidence="4 5" key="1">
    <citation type="submission" date="2020-03" db="EMBL/GenBank/DDBJ databases">
        <title>Draft Genome Sequence of Cudoniella acicularis.</title>
        <authorList>
            <person name="Buettner E."/>
            <person name="Kellner H."/>
        </authorList>
    </citation>
    <scope>NUCLEOTIDE SEQUENCE [LARGE SCALE GENOMIC DNA]</scope>
    <source>
        <strain evidence="4 5">DSM 108380</strain>
    </source>
</reference>
<organism evidence="4 5">
    <name type="scientific">Cudoniella acicularis</name>
    <dbReference type="NCBI Taxonomy" id="354080"/>
    <lineage>
        <taxon>Eukaryota</taxon>
        <taxon>Fungi</taxon>
        <taxon>Dikarya</taxon>
        <taxon>Ascomycota</taxon>
        <taxon>Pezizomycotina</taxon>
        <taxon>Leotiomycetes</taxon>
        <taxon>Helotiales</taxon>
        <taxon>Tricladiaceae</taxon>
        <taxon>Cudoniella</taxon>
    </lineage>
</organism>
<accession>A0A8H4RNV0</accession>
<proteinExistence type="inferred from homology"/>
<evidence type="ECO:0000313" key="4">
    <source>
        <dbReference type="EMBL" id="KAF4632978.1"/>
    </source>
</evidence>
<keyword evidence="5" id="KW-1185">Reference proteome</keyword>
<dbReference type="CDD" id="cd05374">
    <property type="entry name" value="17beta-HSD-like_SDR_c"/>
    <property type="match status" value="1"/>
</dbReference>
<evidence type="ECO:0000256" key="1">
    <source>
        <dbReference type="ARBA" id="ARBA00006484"/>
    </source>
</evidence>
<comment type="similarity">
    <text evidence="1 3">Belongs to the short-chain dehydrogenases/reductases (SDR) family.</text>
</comment>
<dbReference type="PANTHER" id="PTHR43976:SF16">
    <property type="entry name" value="SHORT-CHAIN DEHYDROGENASE_REDUCTASE FAMILY PROTEIN"/>
    <property type="match status" value="1"/>
</dbReference>
<dbReference type="InterPro" id="IPR036291">
    <property type="entry name" value="NAD(P)-bd_dom_sf"/>
</dbReference>
<dbReference type="SUPFAM" id="SSF51735">
    <property type="entry name" value="NAD(P)-binding Rossmann-fold domains"/>
    <property type="match status" value="1"/>
</dbReference>
<gene>
    <name evidence="4" type="ORF">G7Y89_g5147</name>
</gene>
<dbReference type="PRINTS" id="PR00080">
    <property type="entry name" value="SDRFAMILY"/>
</dbReference>
<dbReference type="InterPro" id="IPR002347">
    <property type="entry name" value="SDR_fam"/>
</dbReference>
<dbReference type="Proteomes" id="UP000566819">
    <property type="component" value="Unassembled WGS sequence"/>
</dbReference>
<dbReference type="InterPro" id="IPR051911">
    <property type="entry name" value="SDR_oxidoreductase"/>
</dbReference>
<dbReference type="AlphaFoldDB" id="A0A8H4RNV0"/>
<dbReference type="GO" id="GO:0016491">
    <property type="term" value="F:oxidoreductase activity"/>
    <property type="evidence" value="ECO:0007669"/>
    <property type="project" value="UniProtKB-KW"/>
</dbReference>
<dbReference type="OrthoDB" id="1274115at2759"/>
<protein>
    <submittedName>
        <fullName evidence="4">Uncharacterized protein</fullName>
    </submittedName>
</protein>
<evidence type="ECO:0000256" key="3">
    <source>
        <dbReference type="RuleBase" id="RU000363"/>
    </source>
</evidence>
<dbReference type="Pfam" id="PF00106">
    <property type="entry name" value="adh_short"/>
    <property type="match status" value="1"/>
</dbReference>
<dbReference type="PANTHER" id="PTHR43976">
    <property type="entry name" value="SHORT CHAIN DEHYDROGENASE"/>
    <property type="match status" value="1"/>
</dbReference>
<dbReference type="PRINTS" id="PR00081">
    <property type="entry name" value="GDHRDH"/>
</dbReference>
<keyword evidence="2" id="KW-0560">Oxidoreductase</keyword>
<dbReference type="Gene3D" id="3.40.50.720">
    <property type="entry name" value="NAD(P)-binding Rossmann-like Domain"/>
    <property type="match status" value="1"/>
</dbReference>
<dbReference type="EMBL" id="JAAMPI010000301">
    <property type="protein sequence ID" value="KAF4632978.1"/>
    <property type="molecule type" value="Genomic_DNA"/>
</dbReference>
<comment type="caution">
    <text evidence="4">The sequence shown here is derived from an EMBL/GenBank/DDBJ whole genome shotgun (WGS) entry which is preliminary data.</text>
</comment>
<evidence type="ECO:0000313" key="5">
    <source>
        <dbReference type="Proteomes" id="UP000566819"/>
    </source>
</evidence>
<evidence type="ECO:0000256" key="2">
    <source>
        <dbReference type="ARBA" id="ARBA00023002"/>
    </source>
</evidence>
<sequence length="289" mass="31302">MPSSPVWLITGCSSGFGAALALIALRSGCKVIATSRNPSKTPSLVTEVESLGGTWHKLDVCSPEPELAQAIEKATNVYRRIDVLVNCAAYALLGAFETISDEEARAQMETNFFGPMKLTRLVLPAMRARRSGTIVQVSSTAGIEAKASRSLYCASKFALEGFSESLYNEMLPLGVRVLLVEPGAFGTNFADSVNLPAKELPEEYKGTITEETMNAVVQGMKGGNMPGDVQKACQVIFDVVMKRGQAEGMEEFLRLPLGRDNAARWRVKIEGLERTLAGTEKLWSSTDKD</sequence>